<feature type="active site" description="Nucleophile" evidence="9">
    <location>
        <position position="297"/>
    </location>
</feature>
<dbReference type="EC" id="1.8.4.11" evidence="10"/>
<comment type="similarity">
    <text evidence="2">In the N-terminal section; belongs to the MsrA Met sulfoxide reductase family.</text>
</comment>
<dbReference type="InterPro" id="IPR036509">
    <property type="entry name" value="Met_Sox_Rdtase_MsrA_sf"/>
</dbReference>
<dbReference type="SUPFAM" id="SSF55068">
    <property type="entry name" value="Peptide methionine sulfoxide reductase"/>
    <property type="match status" value="1"/>
</dbReference>
<dbReference type="FunFam" id="2.170.150.20:FF:000003">
    <property type="entry name" value="Peptide methionine sulfoxide reductase MsrB"/>
    <property type="match status" value="1"/>
</dbReference>
<evidence type="ECO:0000256" key="5">
    <source>
        <dbReference type="ARBA" id="ARBA00024679"/>
    </source>
</evidence>
<evidence type="ECO:0000256" key="8">
    <source>
        <dbReference type="ARBA" id="ARBA00048782"/>
    </source>
</evidence>
<dbReference type="InterPro" id="IPR028427">
    <property type="entry name" value="Met_Sox_Rdtase_MsrB"/>
</dbReference>
<dbReference type="Gene3D" id="3.30.1060.10">
    <property type="entry name" value="Peptide methionine sulphoxide reductase MsrA"/>
    <property type="match status" value="1"/>
</dbReference>
<proteinExistence type="inferred from homology"/>
<dbReference type="FunFam" id="3.30.1060.10:FF:000003">
    <property type="entry name" value="Peptide methionine sulfoxide reductase MsrA"/>
    <property type="match status" value="1"/>
</dbReference>
<dbReference type="PROSITE" id="PS51790">
    <property type="entry name" value="MSRB"/>
    <property type="match status" value="1"/>
</dbReference>
<comment type="caution">
    <text evidence="12">The sequence shown here is derived from an EMBL/GenBank/DDBJ whole genome shotgun (WGS) entry which is preliminary data.</text>
</comment>
<evidence type="ECO:0000256" key="7">
    <source>
        <dbReference type="ARBA" id="ARBA00048488"/>
    </source>
</evidence>
<dbReference type="InterPro" id="IPR011057">
    <property type="entry name" value="Mss4-like_sf"/>
</dbReference>
<dbReference type="GO" id="GO:0033743">
    <property type="term" value="F:peptide-methionine (R)-S-oxide reductase activity"/>
    <property type="evidence" value="ECO:0007669"/>
    <property type="project" value="UniProtKB-UniRule"/>
</dbReference>
<gene>
    <name evidence="9" type="primary">msrB</name>
    <name evidence="10" type="synonym">msrA</name>
    <name evidence="12" type="ORF">A2V47_07200</name>
</gene>
<comment type="function">
    <text evidence="5 10">Has an important function as a repair enzyme for proteins that have been inactivated by oxidation. Catalyzes the reversible oxidation-reduction of methionine sulfoxide in proteins to methionine.</text>
</comment>
<dbReference type="Gene3D" id="2.170.150.20">
    <property type="entry name" value="Peptide methionine sulfoxide reductase"/>
    <property type="match status" value="1"/>
</dbReference>
<evidence type="ECO:0000256" key="3">
    <source>
        <dbReference type="ARBA" id="ARBA00023002"/>
    </source>
</evidence>
<dbReference type="GO" id="GO:0030091">
    <property type="term" value="P:protein repair"/>
    <property type="evidence" value="ECO:0007669"/>
    <property type="project" value="InterPro"/>
</dbReference>
<feature type="active site" evidence="10">
    <location>
        <position position="10"/>
    </location>
</feature>
<comment type="catalytic activity">
    <reaction evidence="7 9">
        <text>L-methionyl-[protein] + [thioredoxin]-disulfide + H2O = L-methionyl-(R)-S-oxide-[protein] + [thioredoxin]-dithiol</text>
        <dbReference type="Rhea" id="RHEA:24164"/>
        <dbReference type="Rhea" id="RHEA-COMP:10698"/>
        <dbReference type="Rhea" id="RHEA-COMP:10700"/>
        <dbReference type="Rhea" id="RHEA-COMP:12313"/>
        <dbReference type="Rhea" id="RHEA-COMP:12314"/>
        <dbReference type="ChEBI" id="CHEBI:15377"/>
        <dbReference type="ChEBI" id="CHEBI:16044"/>
        <dbReference type="ChEBI" id="CHEBI:29950"/>
        <dbReference type="ChEBI" id="CHEBI:45764"/>
        <dbReference type="ChEBI" id="CHEBI:50058"/>
        <dbReference type="EC" id="1.8.4.12"/>
    </reaction>
</comment>
<dbReference type="GO" id="GO:0033744">
    <property type="term" value="F:L-methionine:thioredoxin-disulfide S-oxidoreductase activity"/>
    <property type="evidence" value="ECO:0007669"/>
    <property type="project" value="RHEA"/>
</dbReference>
<dbReference type="STRING" id="1797291.A2V47_07200"/>
<sequence length="324" mass="37119">MEKATFAGGCFWCMESPFEELDGVIEVLAGYTGGHKENPTYEEVSTGKTGHLEAIQITFDPSIITYSELLDVFWKQINPTDIRGQFADRGEQYKTAIFYHSDEQKRLAEESKDKLQTSGKFQVDIATEIIPASIFYVAEDYHQDYYQKSPVNYQLYRAGSGREAYLKSIWEDTTNNNDSKFEKSSDEELKNRLTPLQFNVTQSCGTERAFDNEYWDNKKEGIYVDIVSGEPLFSSLDKFDSGTGWPSFTKPLEPDNILEKEDKSLFMSRTEVRSKYADSHLGHLFDDGPAPTGLRYCMNSAALRFIPKEDLEKEGYGQYKKLFE</sequence>
<evidence type="ECO:0000256" key="1">
    <source>
        <dbReference type="ARBA" id="ARBA00008076"/>
    </source>
</evidence>
<comment type="catalytic activity">
    <reaction evidence="8 10">
        <text>[thioredoxin]-disulfide + L-methionine + H2O = L-methionine (S)-S-oxide + [thioredoxin]-dithiol</text>
        <dbReference type="Rhea" id="RHEA:19993"/>
        <dbReference type="Rhea" id="RHEA-COMP:10698"/>
        <dbReference type="Rhea" id="RHEA-COMP:10700"/>
        <dbReference type="ChEBI" id="CHEBI:15377"/>
        <dbReference type="ChEBI" id="CHEBI:29950"/>
        <dbReference type="ChEBI" id="CHEBI:50058"/>
        <dbReference type="ChEBI" id="CHEBI:57844"/>
        <dbReference type="ChEBI" id="CHEBI:58772"/>
        <dbReference type="EC" id="1.8.4.11"/>
    </reaction>
</comment>
<dbReference type="AlphaFoldDB" id="A0A1F5A766"/>
<dbReference type="GO" id="GO:0006979">
    <property type="term" value="P:response to oxidative stress"/>
    <property type="evidence" value="ECO:0007669"/>
    <property type="project" value="InterPro"/>
</dbReference>
<dbReference type="SUPFAM" id="SSF51316">
    <property type="entry name" value="Mss4-like"/>
    <property type="match status" value="1"/>
</dbReference>
<dbReference type="Proteomes" id="UP000177701">
    <property type="component" value="Unassembled WGS sequence"/>
</dbReference>
<accession>A0A1F5A766</accession>
<comment type="similarity">
    <text evidence="1">In the C-terminal section; belongs to the MsrB Met sulfoxide reductase family.</text>
</comment>
<keyword evidence="4" id="KW-0511">Multifunctional enzyme</keyword>
<evidence type="ECO:0000256" key="10">
    <source>
        <dbReference type="HAMAP-Rule" id="MF_01401"/>
    </source>
</evidence>
<dbReference type="Pfam" id="PF01641">
    <property type="entry name" value="SelR"/>
    <property type="match status" value="1"/>
</dbReference>
<dbReference type="InterPro" id="IPR002569">
    <property type="entry name" value="Met_Sox_Rdtase_MsrA_dom"/>
</dbReference>
<dbReference type="NCBIfam" id="TIGR00401">
    <property type="entry name" value="msrA"/>
    <property type="match status" value="1"/>
</dbReference>
<feature type="domain" description="MsrB" evidence="11">
    <location>
        <begin position="186"/>
        <end position="308"/>
    </location>
</feature>
<name>A0A1F5A766_9BACT</name>
<comment type="caution">
    <text evidence="9">Lacks conserved residue(s) required for the propagation of feature annotation.</text>
</comment>
<dbReference type="GO" id="GO:0008113">
    <property type="term" value="F:peptide-methionine (S)-S-oxide reductase activity"/>
    <property type="evidence" value="ECO:0007669"/>
    <property type="project" value="UniProtKB-UniRule"/>
</dbReference>
<dbReference type="PANTHER" id="PTHR10173:SF59">
    <property type="entry name" value="PEPTIDE METHIONINE SULFOXIDE REDUCTASE MSRA_MSRB"/>
    <property type="match status" value="1"/>
</dbReference>
<dbReference type="NCBIfam" id="TIGR00357">
    <property type="entry name" value="peptide-methionine (R)-S-oxide reductase MsrB"/>
    <property type="match status" value="1"/>
</dbReference>
<evidence type="ECO:0000313" key="13">
    <source>
        <dbReference type="Proteomes" id="UP000177701"/>
    </source>
</evidence>
<reference evidence="12 13" key="1">
    <citation type="journal article" date="2016" name="Nat. Commun.">
        <title>Thousands of microbial genomes shed light on interconnected biogeochemical processes in an aquifer system.</title>
        <authorList>
            <person name="Anantharaman K."/>
            <person name="Brown C.T."/>
            <person name="Hug L.A."/>
            <person name="Sharon I."/>
            <person name="Castelle C.J."/>
            <person name="Probst A.J."/>
            <person name="Thomas B.C."/>
            <person name="Singh A."/>
            <person name="Wilkins M.J."/>
            <person name="Karaoz U."/>
            <person name="Brodie E.L."/>
            <person name="Williams K.H."/>
            <person name="Hubbard S.S."/>
            <person name="Banfield J.F."/>
        </authorList>
    </citation>
    <scope>NUCLEOTIDE SEQUENCE [LARGE SCALE GENOMIC DNA]</scope>
</reference>
<dbReference type="EC" id="1.8.4.12" evidence="9"/>
<dbReference type="GO" id="GO:0005737">
    <property type="term" value="C:cytoplasm"/>
    <property type="evidence" value="ECO:0007669"/>
    <property type="project" value="TreeGrafter"/>
</dbReference>
<comment type="catalytic activity">
    <reaction evidence="6 10">
        <text>L-methionyl-[protein] + [thioredoxin]-disulfide + H2O = L-methionyl-(S)-S-oxide-[protein] + [thioredoxin]-dithiol</text>
        <dbReference type="Rhea" id="RHEA:14217"/>
        <dbReference type="Rhea" id="RHEA-COMP:10698"/>
        <dbReference type="Rhea" id="RHEA-COMP:10700"/>
        <dbReference type="Rhea" id="RHEA-COMP:12313"/>
        <dbReference type="Rhea" id="RHEA-COMP:12315"/>
        <dbReference type="ChEBI" id="CHEBI:15377"/>
        <dbReference type="ChEBI" id="CHEBI:16044"/>
        <dbReference type="ChEBI" id="CHEBI:29950"/>
        <dbReference type="ChEBI" id="CHEBI:44120"/>
        <dbReference type="ChEBI" id="CHEBI:50058"/>
        <dbReference type="EC" id="1.8.4.11"/>
    </reaction>
</comment>
<dbReference type="PANTHER" id="PTHR10173">
    <property type="entry name" value="METHIONINE SULFOXIDE REDUCTASE"/>
    <property type="match status" value="1"/>
</dbReference>
<dbReference type="HAMAP" id="MF_01400">
    <property type="entry name" value="MsrB"/>
    <property type="match status" value="1"/>
</dbReference>
<dbReference type="Pfam" id="PF01625">
    <property type="entry name" value="PMSR"/>
    <property type="match status" value="1"/>
</dbReference>
<dbReference type="InterPro" id="IPR002579">
    <property type="entry name" value="Met_Sox_Rdtase_MsrB_dom"/>
</dbReference>
<evidence type="ECO:0000259" key="11">
    <source>
        <dbReference type="PROSITE" id="PS51790"/>
    </source>
</evidence>
<dbReference type="EMBL" id="MEYH01000095">
    <property type="protein sequence ID" value="OGD13996.1"/>
    <property type="molecule type" value="Genomic_DNA"/>
</dbReference>
<evidence type="ECO:0000256" key="2">
    <source>
        <dbReference type="ARBA" id="ARBA00011017"/>
    </source>
</evidence>
<keyword evidence="3 9" id="KW-0560">Oxidoreductase</keyword>
<protein>
    <recommendedName>
        <fullName evidence="9 10">Multifunctional fusion protein</fullName>
    </recommendedName>
    <domain>
        <recommendedName>
            <fullName evidence="10">Peptide methionine sulfoxide reductase MsrA</fullName>
            <shortName evidence="10">Protein-methionine-S-oxide reductase</shortName>
            <ecNumber evidence="10">1.8.4.11</ecNumber>
        </recommendedName>
        <alternativeName>
            <fullName evidence="10">Peptide-methionine (S)-S-oxide reductase</fullName>
            <shortName evidence="10">Peptide Met(O) reductase</shortName>
        </alternativeName>
    </domain>
    <domain>
        <recommendedName>
            <fullName evidence="9">Peptide methionine sulfoxide reductase MsrB</fullName>
            <ecNumber evidence="9">1.8.4.12</ecNumber>
        </recommendedName>
        <alternativeName>
            <fullName evidence="9">Peptide-methionine (R)-S-oxide reductase</fullName>
        </alternativeName>
    </domain>
</protein>
<organism evidence="12 13">
    <name type="scientific">Candidatus Sediminicultor quintus</name>
    <dbReference type="NCBI Taxonomy" id="1797291"/>
    <lineage>
        <taxon>Bacteria</taxon>
        <taxon>Pseudomonadati</taxon>
        <taxon>Atribacterota</taxon>
        <taxon>Candidatus Phoenicimicrobiia</taxon>
        <taxon>Candidatus Pheonicimicrobiales</taxon>
        <taxon>Candidatus Phoenicimicrobiaceae</taxon>
        <taxon>Candidatus Sediminicultor</taxon>
    </lineage>
</organism>
<evidence type="ECO:0000256" key="4">
    <source>
        <dbReference type="ARBA" id="ARBA00023268"/>
    </source>
</evidence>
<dbReference type="HAMAP" id="MF_01401">
    <property type="entry name" value="MsrA"/>
    <property type="match status" value="1"/>
</dbReference>
<evidence type="ECO:0000256" key="9">
    <source>
        <dbReference type="HAMAP-Rule" id="MF_01400"/>
    </source>
</evidence>
<evidence type="ECO:0000313" key="12">
    <source>
        <dbReference type="EMBL" id="OGD13996.1"/>
    </source>
</evidence>
<comment type="similarity">
    <text evidence="10">Belongs to the MsrA Met sulfoxide reductase family.</text>
</comment>
<comment type="similarity">
    <text evidence="9">Belongs to the MsrB Met sulfoxide reductase family.</text>
</comment>
<evidence type="ECO:0000256" key="6">
    <source>
        <dbReference type="ARBA" id="ARBA00047806"/>
    </source>
</evidence>